<reference evidence="4" key="2">
    <citation type="submission" date="2012-11" db="EMBL/GenBank/DDBJ databases">
        <authorList>
            <person name="Kuo A."/>
            <person name="Curtis B.A."/>
            <person name="Tanifuji G."/>
            <person name="Burki F."/>
            <person name="Gruber A."/>
            <person name="Irimia M."/>
            <person name="Maruyama S."/>
            <person name="Arias M.C."/>
            <person name="Ball S.G."/>
            <person name="Gile G.H."/>
            <person name="Hirakawa Y."/>
            <person name="Hopkins J.F."/>
            <person name="Rensing S.A."/>
            <person name="Schmutz J."/>
            <person name="Symeonidi A."/>
            <person name="Elias M."/>
            <person name="Eveleigh R.J."/>
            <person name="Herman E.K."/>
            <person name="Klute M.J."/>
            <person name="Nakayama T."/>
            <person name="Obornik M."/>
            <person name="Reyes-Prieto A."/>
            <person name="Armbrust E.V."/>
            <person name="Aves S.J."/>
            <person name="Beiko R.G."/>
            <person name="Coutinho P."/>
            <person name="Dacks J.B."/>
            <person name="Durnford D.G."/>
            <person name="Fast N.M."/>
            <person name="Green B.R."/>
            <person name="Grisdale C."/>
            <person name="Hempe F."/>
            <person name="Henrissat B."/>
            <person name="Hoppner M.P."/>
            <person name="Ishida K.-I."/>
            <person name="Kim E."/>
            <person name="Koreny L."/>
            <person name="Kroth P.G."/>
            <person name="Liu Y."/>
            <person name="Malik S.-B."/>
            <person name="Maier U.G."/>
            <person name="McRose D."/>
            <person name="Mock T."/>
            <person name="Neilson J.A."/>
            <person name="Onodera N.T."/>
            <person name="Poole A.M."/>
            <person name="Pritham E.J."/>
            <person name="Richards T.A."/>
            <person name="Rocap G."/>
            <person name="Roy S.W."/>
            <person name="Sarai C."/>
            <person name="Schaack S."/>
            <person name="Shirato S."/>
            <person name="Slamovits C.H."/>
            <person name="Spencer D.F."/>
            <person name="Suzuki S."/>
            <person name="Worden A.Z."/>
            <person name="Zauner S."/>
            <person name="Barry K."/>
            <person name="Bell C."/>
            <person name="Bharti A.K."/>
            <person name="Crow J.A."/>
            <person name="Grimwood J."/>
            <person name="Kramer R."/>
            <person name="Lindquist E."/>
            <person name="Lucas S."/>
            <person name="Salamov A."/>
            <person name="McFadden G.I."/>
            <person name="Lane C.E."/>
            <person name="Keeling P.J."/>
            <person name="Gray M.W."/>
            <person name="Grigoriev I.V."/>
            <person name="Archibald J.M."/>
        </authorList>
    </citation>
    <scope>NUCLEOTIDE SEQUENCE</scope>
    <source>
        <strain evidence="4">CCMP2712</strain>
    </source>
</reference>
<dbReference type="EnsemblProtists" id="EKX41777">
    <property type="protein sequence ID" value="EKX41777"/>
    <property type="gene ID" value="GUITHDRAFT_112196"/>
</dbReference>
<reference evidence="2 4" key="1">
    <citation type="journal article" date="2012" name="Nature">
        <title>Algal genomes reveal evolutionary mosaicism and the fate of nucleomorphs.</title>
        <authorList>
            <consortium name="DOE Joint Genome Institute"/>
            <person name="Curtis B.A."/>
            <person name="Tanifuji G."/>
            <person name="Burki F."/>
            <person name="Gruber A."/>
            <person name="Irimia M."/>
            <person name="Maruyama S."/>
            <person name="Arias M.C."/>
            <person name="Ball S.G."/>
            <person name="Gile G.H."/>
            <person name="Hirakawa Y."/>
            <person name="Hopkins J.F."/>
            <person name="Kuo A."/>
            <person name="Rensing S.A."/>
            <person name="Schmutz J."/>
            <person name="Symeonidi A."/>
            <person name="Elias M."/>
            <person name="Eveleigh R.J."/>
            <person name="Herman E.K."/>
            <person name="Klute M.J."/>
            <person name="Nakayama T."/>
            <person name="Obornik M."/>
            <person name="Reyes-Prieto A."/>
            <person name="Armbrust E.V."/>
            <person name="Aves S.J."/>
            <person name="Beiko R.G."/>
            <person name="Coutinho P."/>
            <person name="Dacks J.B."/>
            <person name="Durnford D.G."/>
            <person name="Fast N.M."/>
            <person name="Green B.R."/>
            <person name="Grisdale C.J."/>
            <person name="Hempel F."/>
            <person name="Henrissat B."/>
            <person name="Hoppner M.P."/>
            <person name="Ishida K."/>
            <person name="Kim E."/>
            <person name="Koreny L."/>
            <person name="Kroth P.G."/>
            <person name="Liu Y."/>
            <person name="Malik S.B."/>
            <person name="Maier U.G."/>
            <person name="McRose D."/>
            <person name="Mock T."/>
            <person name="Neilson J.A."/>
            <person name="Onodera N.T."/>
            <person name="Poole A.M."/>
            <person name="Pritham E.J."/>
            <person name="Richards T.A."/>
            <person name="Rocap G."/>
            <person name="Roy S.W."/>
            <person name="Sarai C."/>
            <person name="Schaack S."/>
            <person name="Shirato S."/>
            <person name="Slamovits C.H."/>
            <person name="Spencer D.F."/>
            <person name="Suzuki S."/>
            <person name="Worden A.Z."/>
            <person name="Zauner S."/>
            <person name="Barry K."/>
            <person name="Bell C."/>
            <person name="Bharti A.K."/>
            <person name="Crow J.A."/>
            <person name="Grimwood J."/>
            <person name="Kramer R."/>
            <person name="Lindquist E."/>
            <person name="Lucas S."/>
            <person name="Salamov A."/>
            <person name="McFadden G.I."/>
            <person name="Lane C.E."/>
            <person name="Keeling P.J."/>
            <person name="Gray M.W."/>
            <person name="Grigoriev I.V."/>
            <person name="Archibald J.M."/>
        </authorList>
    </citation>
    <scope>NUCLEOTIDE SEQUENCE</scope>
    <source>
        <strain evidence="2 4">CCMP2712</strain>
    </source>
</reference>
<dbReference type="RefSeq" id="XP_005828757.1">
    <property type="nucleotide sequence ID" value="XM_005828700.1"/>
</dbReference>
<dbReference type="HOGENOM" id="CLU_889812_0_0_1"/>
<dbReference type="SUPFAM" id="SSF47954">
    <property type="entry name" value="Cyclin-like"/>
    <property type="match status" value="1"/>
</dbReference>
<reference evidence="3" key="3">
    <citation type="submission" date="2015-06" db="UniProtKB">
        <authorList>
            <consortium name="EnsemblProtists"/>
        </authorList>
    </citation>
    <scope>IDENTIFICATION</scope>
</reference>
<evidence type="ECO:0000313" key="3">
    <source>
        <dbReference type="EnsemblProtists" id="EKX41777"/>
    </source>
</evidence>
<sequence>MTRENSDRDSSSIEEVQWTACHGKKRKSVSEELDQKRKRPCRNELRTLVEDGSRDYRSFRSYLVDRYVMTGIAGGPLTKTRFLGIRDIYELMCMYQVPISSDTTAYAVRYYDICLVSDELKDEAKVSPELALSCGLLAMKYMEVSIPLVKDVCNVFTQVDAAKISAMEATILAALDFDISFVTVSQILGSLVETLSLNHQALVSAMVSDYLEVSHLSMCATSPVTMAIAILHMVQSRLLLAAESDWSDFYVPTLRVIKDEIALMCKEELGRPAQANKLSESLRFYFDQFSIEEVGDDGVSRLVLAPNWWQAIC</sequence>
<dbReference type="KEGG" id="gtt:GUITHDRAFT_112196"/>
<dbReference type="Gene3D" id="1.10.472.10">
    <property type="entry name" value="Cyclin-like"/>
    <property type="match status" value="1"/>
</dbReference>
<dbReference type="EMBL" id="JH993021">
    <property type="protein sequence ID" value="EKX41777.1"/>
    <property type="molecule type" value="Genomic_DNA"/>
</dbReference>
<evidence type="ECO:0000259" key="1">
    <source>
        <dbReference type="Pfam" id="PF00134"/>
    </source>
</evidence>
<evidence type="ECO:0000313" key="2">
    <source>
        <dbReference type="EMBL" id="EKX41777.1"/>
    </source>
</evidence>
<keyword evidence="4" id="KW-1185">Reference proteome</keyword>
<dbReference type="GeneID" id="17298383"/>
<accession>L1J0G5</accession>
<organism evidence="2">
    <name type="scientific">Guillardia theta (strain CCMP2712)</name>
    <name type="common">Cryptophyte</name>
    <dbReference type="NCBI Taxonomy" id="905079"/>
    <lineage>
        <taxon>Eukaryota</taxon>
        <taxon>Cryptophyceae</taxon>
        <taxon>Pyrenomonadales</taxon>
        <taxon>Geminigeraceae</taxon>
        <taxon>Guillardia</taxon>
    </lineage>
</organism>
<gene>
    <name evidence="2" type="ORF">GUITHDRAFT_112196</name>
</gene>
<dbReference type="Proteomes" id="UP000011087">
    <property type="component" value="Unassembled WGS sequence"/>
</dbReference>
<evidence type="ECO:0000313" key="4">
    <source>
        <dbReference type="Proteomes" id="UP000011087"/>
    </source>
</evidence>
<dbReference type="Pfam" id="PF00134">
    <property type="entry name" value="Cyclin_N"/>
    <property type="match status" value="1"/>
</dbReference>
<dbReference type="InterPro" id="IPR006671">
    <property type="entry name" value="Cyclin_N"/>
</dbReference>
<dbReference type="PaxDb" id="55529-EKX41777"/>
<protein>
    <recommendedName>
        <fullName evidence="1">Cyclin N-terminal domain-containing protein</fullName>
    </recommendedName>
</protein>
<dbReference type="AlphaFoldDB" id="L1J0G5"/>
<proteinExistence type="predicted"/>
<name>L1J0G5_GUITC</name>
<dbReference type="InterPro" id="IPR036915">
    <property type="entry name" value="Cyclin-like_sf"/>
</dbReference>
<feature type="domain" description="Cyclin N-terminal" evidence="1">
    <location>
        <begin position="97"/>
        <end position="180"/>
    </location>
</feature>